<evidence type="ECO:0000313" key="1">
    <source>
        <dbReference type="EMBL" id="CAA9374476.1"/>
    </source>
</evidence>
<dbReference type="AlphaFoldDB" id="A0A6J4N530"/>
<name>A0A6J4N530_9CHLR</name>
<dbReference type="EMBL" id="CADCTR010002927">
    <property type="protein sequence ID" value="CAA9374476.1"/>
    <property type="molecule type" value="Genomic_DNA"/>
</dbReference>
<gene>
    <name evidence="1" type="ORF">AVDCRST_MAG93-8700</name>
</gene>
<organism evidence="1">
    <name type="scientific">uncultured Chloroflexia bacterium</name>
    <dbReference type="NCBI Taxonomy" id="1672391"/>
    <lineage>
        <taxon>Bacteria</taxon>
        <taxon>Bacillati</taxon>
        <taxon>Chloroflexota</taxon>
        <taxon>Chloroflexia</taxon>
        <taxon>environmental samples</taxon>
    </lineage>
</organism>
<reference evidence="1" key="1">
    <citation type="submission" date="2020-02" db="EMBL/GenBank/DDBJ databases">
        <authorList>
            <person name="Meier V. D."/>
        </authorList>
    </citation>
    <scope>NUCLEOTIDE SEQUENCE</scope>
    <source>
        <strain evidence="1">AVDCRST_MAG93</strain>
    </source>
</reference>
<sequence length="38" mass="4334">MRTASLYETWEKELAKVSGKSKTAEAIRYGVGARILYR</sequence>
<accession>A0A6J4N530</accession>
<protein>
    <submittedName>
        <fullName evidence="1">Mobile element protein</fullName>
    </submittedName>
</protein>
<proteinExistence type="predicted"/>